<evidence type="ECO:0000256" key="1">
    <source>
        <dbReference type="ARBA" id="ARBA00005964"/>
    </source>
</evidence>
<dbReference type="InterPro" id="IPR002018">
    <property type="entry name" value="CarbesteraseB"/>
</dbReference>
<evidence type="ECO:0000256" key="4">
    <source>
        <dbReference type="ARBA" id="ARBA00023180"/>
    </source>
</evidence>
<dbReference type="PANTHER" id="PTHR43142:SF1">
    <property type="entry name" value="CARBOXYLIC ESTER HYDROLASE"/>
    <property type="match status" value="1"/>
</dbReference>
<feature type="non-terminal residue" evidence="6">
    <location>
        <position position="1"/>
    </location>
</feature>
<dbReference type="Pfam" id="PF00135">
    <property type="entry name" value="COesterase"/>
    <property type="match status" value="1"/>
</dbReference>
<dbReference type="Gene3D" id="3.40.50.1820">
    <property type="entry name" value="alpha/beta hydrolase"/>
    <property type="match status" value="1"/>
</dbReference>
<dbReference type="SUPFAM" id="SSF53474">
    <property type="entry name" value="alpha/beta-Hydrolases"/>
    <property type="match status" value="1"/>
</dbReference>
<evidence type="ECO:0000256" key="3">
    <source>
        <dbReference type="ARBA" id="ARBA00022801"/>
    </source>
</evidence>
<protein>
    <submittedName>
        <fullName evidence="6">Esterase</fullName>
    </submittedName>
</protein>
<keyword evidence="3" id="KW-0378">Hydrolase</keyword>
<keyword evidence="2" id="KW-0719">Serine esterase</keyword>
<dbReference type="EMBL" id="LJIG01002620">
    <property type="protein sequence ID" value="KRT84320.1"/>
    <property type="molecule type" value="Genomic_DNA"/>
</dbReference>
<evidence type="ECO:0000313" key="7">
    <source>
        <dbReference type="Proteomes" id="UP000051574"/>
    </source>
</evidence>
<dbReference type="AlphaFoldDB" id="A0A0T6BAG6"/>
<comment type="similarity">
    <text evidence="1">Belongs to the type-B carboxylesterase/lipase family.</text>
</comment>
<dbReference type="GO" id="GO:0052689">
    <property type="term" value="F:carboxylic ester hydrolase activity"/>
    <property type="evidence" value="ECO:0007669"/>
    <property type="project" value="UniProtKB-KW"/>
</dbReference>
<dbReference type="PANTHER" id="PTHR43142">
    <property type="entry name" value="CARBOXYLIC ESTER HYDROLASE"/>
    <property type="match status" value="1"/>
</dbReference>
<dbReference type="InterPro" id="IPR029058">
    <property type="entry name" value="AB_hydrolase_fold"/>
</dbReference>
<keyword evidence="7" id="KW-1185">Reference proteome</keyword>
<reference evidence="6 7" key="1">
    <citation type="submission" date="2015-09" db="EMBL/GenBank/DDBJ databases">
        <title>Draft genome of the scarab beetle Oryctes borbonicus.</title>
        <authorList>
            <person name="Meyer J.M."/>
            <person name="Markov G.V."/>
            <person name="Baskaran P."/>
            <person name="Herrmann M."/>
            <person name="Sommer R.J."/>
            <person name="Roedelsperger C."/>
        </authorList>
    </citation>
    <scope>NUCLEOTIDE SEQUENCE [LARGE SCALE GENOMIC DNA]</scope>
    <source>
        <strain evidence="6">OB123</strain>
        <tissue evidence="6">Whole animal</tissue>
    </source>
</reference>
<evidence type="ECO:0000259" key="5">
    <source>
        <dbReference type="Pfam" id="PF00135"/>
    </source>
</evidence>
<sequence length="145" mass="16938">HRLVNAAMLHRENLGHPIYCFRFSVDRTLNFYKRLQGTDFPGASHSDDLCYLFRVGNQKNEIIPNSLEDITIQRMVKLWTNFAKYGNPNGHESDINIPIDWEPIEPGKIYCLDIGKDLSIYTNPEHERVKFWDRIYNVQSLAGKL</sequence>
<proteinExistence type="inferred from homology"/>
<evidence type="ECO:0000256" key="2">
    <source>
        <dbReference type="ARBA" id="ARBA00022487"/>
    </source>
</evidence>
<keyword evidence="4" id="KW-0325">Glycoprotein</keyword>
<comment type="caution">
    <text evidence="6">The sequence shown here is derived from an EMBL/GenBank/DDBJ whole genome shotgun (WGS) entry which is preliminary data.</text>
</comment>
<evidence type="ECO:0000313" key="6">
    <source>
        <dbReference type="EMBL" id="KRT84320.1"/>
    </source>
</evidence>
<feature type="domain" description="Carboxylesterase type B" evidence="5">
    <location>
        <begin position="5"/>
        <end position="132"/>
    </location>
</feature>
<organism evidence="6 7">
    <name type="scientific">Oryctes borbonicus</name>
    <dbReference type="NCBI Taxonomy" id="1629725"/>
    <lineage>
        <taxon>Eukaryota</taxon>
        <taxon>Metazoa</taxon>
        <taxon>Ecdysozoa</taxon>
        <taxon>Arthropoda</taxon>
        <taxon>Hexapoda</taxon>
        <taxon>Insecta</taxon>
        <taxon>Pterygota</taxon>
        <taxon>Neoptera</taxon>
        <taxon>Endopterygota</taxon>
        <taxon>Coleoptera</taxon>
        <taxon>Polyphaga</taxon>
        <taxon>Scarabaeiformia</taxon>
        <taxon>Scarabaeidae</taxon>
        <taxon>Dynastinae</taxon>
        <taxon>Oryctes</taxon>
    </lineage>
</organism>
<accession>A0A0T6BAG6</accession>
<name>A0A0T6BAG6_9SCAR</name>
<gene>
    <name evidence="6" type="ORF">AMK59_1620</name>
</gene>
<dbReference type="OrthoDB" id="6745081at2759"/>
<dbReference type="Proteomes" id="UP000051574">
    <property type="component" value="Unassembled WGS sequence"/>
</dbReference>